<keyword evidence="3" id="KW-0488">Methylation</keyword>
<protein>
    <submittedName>
        <fullName evidence="16">Aerotaxis receptor</fullName>
    </submittedName>
</protein>
<dbReference type="GO" id="GO:0052131">
    <property type="term" value="P:positive aerotaxis"/>
    <property type="evidence" value="ECO:0007669"/>
    <property type="project" value="UniProtKB-ARBA"/>
</dbReference>
<dbReference type="FunFam" id="3.30.450.20:FF:000046">
    <property type="entry name" value="Aerotaxis sensor receptor"/>
    <property type="match status" value="1"/>
</dbReference>
<keyword evidence="4" id="KW-0145">Chemotaxis</keyword>
<evidence type="ECO:0000259" key="15">
    <source>
        <dbReference type="PROSITE" id="PS50192"/>
    </source>
</evidence>
<dbReference type="PANTHER" id="PTHR32089">
    <property type="entry name" value="METHYL-ACCEPTING CHEMOTAXIS PROTEIN MCPB"/>
    <property type="match status" value="1"/>
</dbReference>
<dbReference type="Gene3D" id="3.30.450.20">
    <property type="entry name" value="PAS domain"/>
    <property type="match status" value="1"/>
</dbReference>
<dbReference type="STRING" id="867345.SAMN05421693_11551"/>
<name>A0A1H9CXV7_9GAMM</name>
<keyword evidence="7 12" id="KW-1133">Transmembrane helix</keyword>
<evidence type="ECO:0000256" key="8">
    <source>
        <dbReference type="ARBA" id="ARBA00023136"/>
    </source>
</evidence>
<dbReference type="PROSITE" id="PS50111">
    <property type="entry name" value="CHEMOTAXIS_TRANSDUC_2"/>
    <property type="match status" value="1"/>
</dbReference>
<dbReference type="CDD" id="cd11386">
    <property type="entry name" value="MCP_signal"/>
    <property type="match status" value="1"/>
</dbReference>
<evidence type="ECO:0000256" key="6">
    <source>
        <dbReference type="ARBA" id="ARBA00022692"/>
    </source>
</evidence>
<evidence type="ECO:0000313" key="17">
    <source>
        <dbReference type="Proteomes" id="UP000199496"/>
    </source>
</evidence>
<feature type="domain" description="PAS" evidence="14">
    <location>
        <begin position="25"/>
        <end position="76"/>
    </location>
</feature>
<dbReference type="GO" id="GO:0004888">
    <property type="term" value="F:transmembrane signaling receptor activity"/>
    <property type="evidence" value="ECO:0007669"/>
    <property type="project" value="InterPro"/>
</dbReference>
<dbReference type="CDD" id="cd00130">
    <property type="entry name" value="PAS"/>
    <property type="match status" value="1"/>
</dbReference>
<dbReference type="Pfam" id="PF00015">
    <property type="entry name" value="MCPsignal"/>
    <property type="match status" value="1"/>
</dbReference>
<dbReference type="Pfam" id="PF08447">
    <property type="entry name" value="PAS_3"/>
    <property type="match status" value="1"/>
</dbReference>
<gene>
    <name evidence="16" type="ORF">SAMN05421693_11551</name>
</gene>
<dbReference type="Proteomes" id="UP000199496">
    <property type="component" value="Unassembled WGS sequence"/>
</dbReference>
<keyword evidence="9 11" id="KW-0807">Transducer</keyword>
<feature type="transmembrane region" description="Helical" evidence="12">
    <location>
        <begin position="178"/>
        <end position="201"/>
    </location>
</feature>
<dbReference type="GO" id="GO:0007165">
    <property type="term" value="P:signal transduction"/>
    <property type="evidence" value="ECO:0007669"/>
    <property type="project" value="UniProtKB-KW"/>
</dbReference>
<proteinExistence type="inferred from homology"/>
<dbReference type="InterPro" id="IPR013655">
    <property type="entry name" value="PAS_fold_3"/>
</dbReference>
<evidence type="ECO:0000256" key="12">
    <source>
        <dbReference type="SAM" id="Phobius"/>
    </source>
</evidence>
<comment type="similarity">
    <text evidence="10">Belongs to the methyl-accepting chemotaxis (MCP) protein family.</text>
</comment>
<keyword evidence="8 12" id="KW-0472">Membrane</keyword>
<dbReference type="PROSITE" id="PS50192">
    <property type="entry name" value="T_SNARE"/>
    <property type="match status" value="1"/>
</dbReference>
<evidence type="ECO:0000256" key="5">
    <source>
        <dbReference type="ARBA" id="ARBA00022519"/>
    </source>
</evidence>
<sequence length="526" mass="57374">MKKNLPVTGKEKTFSSQVNILSTTDLKGIITDVNDDFIEISGYTEAELLNKNHNILRHPDMPPAAFQNLWDSLKAGKSWMGLVKNRCKNGDHYWVNAYVTPIQREGKVVEYQSVRTRPSRELINRAETLYAKVMAGNLPLALKLPLPGVRERLLILIIGAGLTGMGLGFWLGGSGWQVALPGLGFILLASAWTWFSLAPLIRLRNRTRKVVHNPLCQFVYTGRTDEYGEIDFALRMLSAETGAAVGRVAEAAKRLAGQIQEMVASVEKSRREILAQQAETEQVATAVNQMSASVHEVALSAGHTATAAEHADNGASAGRQVVVDTGKAIGHLAREVDQATQLIHELQTHSDEISTVVEVIQGIAEQTNLLALNAAIEAARAGEEGRGFAVVADEVRNLASRTQKSTREIQAMIEKLQAGAQSSVQVMGQSREQAERCVTQAEEAAESLESITRSVGAITEMSIQIATAVNQQSTVSEDINRSVTQIRHSSEDNADAILKIEQAAGELAKLSQHLELLAQQFWDRIH</sequence>
<evidence type="ECO:0000256" key="7">
    <source>
        <dbReference type="ARBA" id="ARBA00022989"/>
    </source>
</evidence>
<keyword evidence="16" id="KW-0675">Receptor</keyword>
<dbReference type="RefSeq" id="WP_090206704.1">
    <property type="nucleotide sequence ID" value="NZ_FOFO01000015.1"/>
</dbReference>
<keyword evidence="5" id="KW-0997">Cell inner membrane</keyword>
<keyword evidence="2" id="KW-1003">Cell membrane</keyword>
<dbReference type="InterPro" id="IPR004089">
    <property type="entry name" value="MCPsignal_dom"/>
</dbReference>
<dbReference type="SUPFAM" id="SSF55785">
    <property type="entry name" value="PYP-like sensor domain (PAS domain)"/>
    <property type="match status" value="1"/>
</dbReference>
<dbReference type="InterPro" id="IPR004090">
    <property type="entry name" value="Chemotax_Me-accpt_rcpt"/>
</dbReference>
<dbReference type="PROSITE" id="PS50112">
    <property type="entry name" value="PAS"/>
    <property type="match status" value="1"/>
</dbReference>
<evidence type="ECO:0000313" key="16">
    <source>
        <dbReference type="EMBL" id="SEQ05971.1"/>
    </source>
</evidence>
<evidence type="ECO:0000256" key="10">
    <source>
        <dbReference type="ARBA" id="ARBA00029447"/>
    </source>
</evidence>
<dbReference type="SUPFAM" id="SSF58104">
    <property type="entry name" value="Methyl-accepting chemotaxis protein (MCP) signaling domain"/>
    <property type="match status" value="1"/>
</dbReference>
<feature type="domain" description="Methyl-accepting transducer" evidence="13">
    <location>
        <begin position="251"/>
        <end position="487"/>
    </location>
</feature>
<dbReference type="InterPro" id="IPR035965">
    <property type="entry name" value="PAS-like_dom_sf"/>
</dbReference>
<comment type="subcellular location">
    <subcellularLocation>
        <location evidence="1">Cell inner membrane</location>
        <topology evidence="1">Multi-pass membrane protein</topology>
    </subcellularLocation>
</comment>
<evidence type="ECO:0000256" key="11">
    <source>
        <dbReference type="PROSITE-ProRule" id="PRU00284"/>
    </source>
</evidence>
<dbReference type="InterPro" id="IPR000727">
    <property type="entry name" value="T_SNARE_dom"/>
</dbReference>
<evidence type="ECO:0000256" key="2">
    <source>
        <dbReference type="ARBA" id="ARBA00022475"/>
    </source>
</evidence>
<evidence type="ECO:0000256" key="1">
    <source>
        <dbReference type="ARBA" id="ARBA00004429"/>
    </source>
</evidence>
<evidence type="ECO:0000256" key="3">
    <source>
        <dbReference type="ARBA" id="ARBA00022481"/>
    </source>
</evidence>
<feature type="domain" description="T-SNARE coiled-coil homology" evidence="15">
    <location>
        <begin position="438"/>
        <end position="500"/>
    </location>
</feature>
<accession>A0A1H9CXV7</accession>
<dbReference type="NCBIfam" id="TIGR00229">
    <property type="entry name" value="sensory_box"/>
    <property type="match status" value="1"/>
</dbReference>
<dbReference type="InterPro" id="IPR000014">
    <property type="entry name" value="PAS"/>
</dbReference>
<dbReference type="Gene3D" id="1.10.287.950">
    <property type="entry name" value="Methyl-accepting chemotaxis protein"/>
    <property type="match status" value="1"/>
</dbReference>
<dbReference type="GO" id="GO:0005886">
    <property type="term" value="C:plasma membrane"/>
    <property type="evidence" value="ECO:0007669"/>
    <property type="project" value="UniProtKB-SubCell"/>
</dbReference>
<dbReference type="EMBL" id="FOFO01000015">
    <property type="protein sequence ID" value="SEQ05971.1"/>
    <property type="molecule type" value="Genomic_DNA"/>
</dbReference>
<dbReference type="PANTHER" id="PTHR32089:SF74">
    <property type="entry name" value="METHYL-ACCEPTING CHEMOTAXIS PROTEIN AER"/>
    <property type="match status" value="1"/>
</dbReference>
<dbReference type="PRINTS" id="PR00260">
    <property type="entry name" value="CHEMTRNSDUCR"/>
</dbReference>
<keyword evidence="6 12" id="KW-0812">Transmembrane</keyword>
<dbReference type="SMART" id="SM00283">
    <property type="entry name" value="MA"/>
    <property type="match status" value="1"/>
</dbReference>
<feature type="transmembrane region" description="Helical" evidence="12">
    <location>
        <begin position="153"/>
        <end position="172"/>
    </location>
</feature>
<evidence type="ECO:0000256" key="9">
    <source>
        <dbReference type="ARBA" id="ARBA00023224"/>
    </source>
</evidence>
<evidence type="ECO:0000259" key="14">
    <source>
        <dbReference type="PROSITE" id="PS50112"/>
    </source>
</evidence>
<organism evidence="16 17">
    <name type="scientific">Ectothiorhodospira magna</name>
    <dbReference type="NCBI Taxonomy" id="867345"/>
    <lineage>
        <taxon>Bacteria</taxon>
        <taxon>Pseudomonadati</taxon>
        <taxon>Pseudomonadota</taxon>
        <taxon>Gammaproteobacteria</taxon>
        <taxon>Chromatiales</taxon>
        <taxon>Ectothiorhodospiraceae</taxon>
        <taxon>Ectothiorhodospira</taxon>
    </lineage>
</organism>
<dbReference type="FunFam" id="1.10.287.950:FF:000001">
    <property type="entry name" value="Methyl-accepting chemotaxis sensory transducer"/>
    <property type="match status" value="1"/>
</dbReference>
<dbReference type="OrthoDB" id="9781845at2"/>
<reference evidence="16 17" key="1">
    <citation type="submission" date="2016-10" db="EMBL/GenBank/DDBJ databases">
        <authorList>
            <person name="de Groot N.N."/>
        </authorList>
    </citation>
    <scope>NUCLEOTIDE SEQUENCE [LARGE SCALE GENOMIC DNA]</scope>
    <source>
        <strain evidence="16 17">B7-7</strain>
    </source>
</reference>
<evidence type="ECO:0000256" key="4">
    <source>
        <dbReference type="ARBA" id="ARBA00022500"/>
    </source>
</evidence>
<dbReference type="AlphaFoldDB" id="A0A1H9CXV7"/>
<evidence type="ECO:0000259" key="13">
    <source>
        <dbReference type="PROSITE" id="PS50111"/>
    </source>
</evidence>
<keyword evidence="17" id="KW-1185">Reference proteome</keyword>